<evidence type="ECO:0000313" key="7">
    <source>
        <dbReference type="EMBL" id="QDX94111.1"/>
    </source>
</evidence>
<dbReference type="InterPro" id="IPR036922">
    <property type="entry name" value="Rieske_2Fe-2S_sf"/>
</dbReference>
<reference evidence="7 8" key="1">
    <citation type="submission" date="2018-11" db="EMBL/GenBank/DDBJ databases">
        <title>Phylogenetic determinants of toxin gene distribution in genomes of Brevibacillus laterosporus.</title>
        <authorList>
            <person name="Glare T.R."/>
            <person name="Durrant A."/>
            <person name="Berry C."/>
            <person name="Palma L."/>
            <person name="Ormskirk M."/>
            <person name="Cox M.O."/>
        </authorList>
    </citation>
    <scope>NUCLEOTIDE SEQUENCE [LARGE SCALE GENOMIC DNA]</scope>
    <source>
        <strain evidence="7 8">1821L</strain>
    </source>
</reference>
<keyword evidence="5" id="KW-1015">Disulfide bond</keyword>
<dbReference type="FunFam" id="2.102.10.10:FF:000014">
    <property type="entry name" value="Oxidoreductase, FAD dependent"/>
    <property type="match status" value="1"/>
</dbReference>
<accession>A0A518VAT7</accession>
<dbReference type="InterPro" id="IPR036188">
    <property type="entry name" value="FAD/NAD-bd_sf"/>
</dbReference>
<dbReference type="GO" id="GO:0005737">
    <property type="term" value="C:cytoplasm"/>
    <property type="evidence" value="ECO:0007669"/>
    <property type="project" value="TreeGrafter"/>
</dbReference>
<evidence type="ECO:0000259" key="6">
    <source>
        <dbReference type="PROSITE" id="PS51296"/>
    </source>
</evidence>
<evidence type="ECO:0000256" key="2">
    <source>
        <dbReference type="ARBA" id="ARBA00022723"/>
    </source>
</evidence>
<dbReference type="GO" id="GO:0016705">
    <property type="term" value="F:oxidoreductase activity, acting on paired donors, with incorporation or reduction of molecular oxygen"/>
    <property type="evidence" value="ECO:0007669"/>
    <property type="project" value="UniProtKB-ARBA"/>
</dbReference>
<dbReference type="PRINTS" id="PR00162">
    <property type="entry name" value="RIESKE"/>
</dbReference>
<dbReference type="GO" id="GO:0016020">
    <property type="term" value="C:membrane"/>
    <property type="evidence" value="ECO:0007669"/>
    <property type="project" value="InterPro"/>
</dbReference>
<dbReference type="CDD" id="cd03477">
    <property type="entry name" value="Rieske_YhfW_C"/>
    <property type="match status" value="1"/>
</dbReference>
<sequence>MTHNHISGKGLPRFPEPFWRDSINLPTFQPVKEDLKVDVVIVGGGITGITAAYLLVKEGLKVALLEANNLLNGTTGHTTAKITAQHGLIYDELINHMGRTKARQYYEANTEALQFIKQTVSEHQIKCDFSQQDAYIYATTEECANKLEKEFEAYQQLNIPGELVHHIPFDIKIHNALSMKNQAQFHPVSYLAHIVQLITANGGLIFENTMAVDLEEGDQPTVITREGQRVTADYVLSCSHFPFYDGLGFYFTRLYAQRSYVIAVKTEKEFPGGMYISADQPTRSIRSATFNGENIVLIGGDGHKTGQGKDTLEHYKALETFGHEIYESNEILYRWSAQDLVTLDKVPYIGEITANHRNILIATGYRKWGMTNGTAAGLLLRDIVLKRDNPYVDLYRPSRFYINPSLKEFFAQNFDVAKHLISGKLEIPNREAEDLTNGEGSVVLFNGERAGAYKDDNGQLHIVDTTCTHLGCETEWNHGDRTWDCPCHGSRFSYTGEIIEGPAELPLKRLR</sequence>
<gene>
    <name evidence="7" type="ORF">EEL30_18555</name>
</gene>
<protein>
    <submittedName>
        <fullName evidence="7">FAD-dependent oxidoreductase</fullName>
    </submittedName>
</protein>
<dbReference type="Gene3D" id="2.102.10.10">
    <property type="entry name" value="Rieske [2Fe-2S] iron-sulphur domain"/>
    <property type="match status" value="1"/>
</dbReference>
<evidence type="ECO:0000256" key="1">
    <source>
        <dbReference type="ARBA" id="ARBA00022714"/>
    </source>
</evidence>
<dbReference type="InterPro" id="IPR006076">
    <property type="entry name" value="FAD-dep_OxRdtase"/>
</dbReference>
<dbReference type="GO" id="GO:0046872">
    <property type="term" value="F:metal ion binding"/>
    <property type="evidence" value="ECO:0007669"/>
    <property type="project" value="UniProtKB-KW"/>
</dbReference>
<dbReference type="Proteomes" id="UP000319432">
    <property type="component" value="Chromosome"/>
</dbReference>
<keyword evidence="2" id="KW-0479">Metal-binding</keyword>
<dbReference type="InterPro" id="IPR017941">
    <property type="entry name" value="Rieske_2Fe-2S"/>
</dbReference>
<dbReference type="Gene3D" id="3.30.9.10">
    <property type="entry name" value="D-Amino Acid Oxidase, subunit A, domain 2"/>
    <property type="match status" value="1"/>
</dbReference>
<dbReference type="InterPro" id="IPR038010">
    <property type="entry name" value="YhfW_C"/>
</dbReference>
<dbReference type="OrthoDB" id="9767869at2"/>
<dbReference type="SUPFAM" id="SSF51905">
    <property type="entry name" value="FAD/NAD(P)-binding domain"/>
    <property type="match status" value="1"/>
</dbReference>
<proteinExistence type="predicted"/>
<dbReference type="SUPFAM" id="SSF50022">
    <property type="entry name" value="ISP domain"/>
    <property type="match status" value="1"/>
</dbReference>
<dbReference type="PANTHER" id="PTHR13847">
    <property type="entry name" value="SARCOSINE DEHYDROGENASE-RELATED"/>
    <property type="match status" value="1"/>
</dbReference>
<dbReference type="PANTHER" id="PTHR13847:SF274">
    <property type="entry name" value="RIESKE 2FE-2S IRON-SULFUR PROTEIN YHFW-RELATED"/>
    <property type="match status" value="1"/>
</dbReference>
<dbReference type="AlphaFoldDB" id="A0A518VAT7"/>
<organism evidence="7 8">
    <name type="scientific">Brevibacillus laterosporus</name>
    <name type="common">Bacillus laterosporus</name>
    <dbReference type="NCBI Taxonomy" id="1465"/>
    <lineage>
        <taxon>Bacteria</taxon>
        <taxon>Bacillati</taxon>
        <taxon>Bacillota</taxon>
        <taxon>Bacilli</taxon>
        <taxon>Bacillales</taxon>
        <taxon>Paenibacillaceae</taxon>
        <taxon>Brevibacillus</taxon>
    </lineage>
</organism>
<dbReference type="EMBL" id="CP033464">
    <property type="protein sequence ID" value="QDX94111.1"/>
    <property type="molecule type" value="Genomic_DNA"/>
</dbReference>
<keyword evidence="1" id="KW-0001">2Fe-2S</keyword>
<keyword evidence="3" id="KW-0408">Iron</keyword>
<keyword evidence="8" id="KW-1185">Reference proteome</keyword>
<dbReference type="GO" id="GO:0004497">
    <property type="term" value="F:monooxygenase activity"/>
    <property type="evidence" value="ECO:0007669"/>
    <property type="project" value="UniProtKB-ARBA"/>
</dbReference>
<dbReference type="PROSITE" id="PS51296">
    <property type="entry name" value="RIESKE"/>
    <property type="match status" value="1"/>
</dbReference>
<keyword evidence="4" id="KW-0411">Iron-sulfur</keyword>
<dbReference type="GO" id="GO:0051537">
    <property type="term" value="F:2 iron, 2 sulfur cluster binding"/>
    <property type="evidence" value="ECO:0007669"/>
    <property type="project" value="UniProtKB-KW"/>
</dbReference>
<evidence type="ECO:0000256" key="5">
    <source>
        <dbReference type="ARBA" id="ARBA00023157"/>
    </source>
</evidence>
<dbReference type="InterPro" id="IPR005805">
    <property type="entry name" value="Rieske_Fe-S_prot_C"/>
</dbReference>
<dbReference type="Gene3D" id="3.50.50.60">
    <property type="entry name" value="FAD/NAD(P)-binding domain"/>
    <property type="match status" value="1"/>
</dbReference>
<dbReference type="Pfam" id="PF00355">
    <property type="entry name" value="Rieske"/>
    <property type="match status" value="1"/>
</dbReference>
<feature type="domain" description="Rieske" evidence="6">
    <location>
        <begin position="427"/>
        <end position="511"/>
    </location>
</feature>
<name>A0A518VAT7_BRELA</name>
<evidence type="ECO:0000256" key="4">
    <source>
        <dbReference type="ARBA" id="ARBA00023014"/>
    </source>
</evidence>
<evidence type="ECO:0000256" key="3">
    <source>
        <dbReference type="ARBA" id="ARBA00023004"/>
    </source>
</evidence>
<evidence type="ECO:0000313" key="8">
    <source>
        <dbReference type="Proteomes" id="UP000319432"/>
    </source>
</evidence>
<dbReference type="Pfam" id="PF01266">
    <property type="entry name" value="DAO"/>
    <property type="match status" value="1"/>
</dbReference>